<dbReference type="EMBL" id="OBML01000003">
    <property type="protein sequence ID" value="SOC00863.1"/>
    <property type="molecule type" value="Genomic_DNA"/>
</dbReference>
<accession>A0A285S2S4</accession>
<dbReference type="Proteomes" id="UP000219331">
    <property type="component" value="Unassembled WGS sequence"/>
</dbReference>
<dbReference type="AlphaFoldDB" id="A0A285S2S4"/>
<reference evidence="7 8" key="1">
    <citation type="submission" date="2017-08" db="EMBL/GenBank/DDBJ databases">
        <authorList>
            <person name="de Groot N.N."/>
        </authorList>
    </citation>
    <scope>NUCLEOTIDE SEQUENCE [LARGE SCALE GENOMIC DNA]</scope>
    <source>
        <strain evidence="7 8">USBA 352</strain>
    </source>
</reference>
<organism evidence="7 8">
    <name type="scientific">Stappia indica</name>
    <dbReference type="NCBI Taxonomy" id="538381"/>
    <lineage>
        <taxon>Bacteria</taxon>
        <taxon>Pseudomonadati</taxon>
        <taxon>Pseudomonadota</taxon>
        <taxon>Alphaproteobacteria</taxon>
        <taxon>Hyphomicrobiales</taxon>
        <taxon>Stappiaceae</taxon>
        <taxon>Stappia</taxon>
    </lineage>
</organism>
<protein>
    <submittedName>
        <fullName evidence="7">KDO2-lipid IV(A) lauroyltransferase</fullName>
    </submittedName>
</protein>
<dbReference type="GO" id="GO:0016746">
    <property type="term" value="F:acyltransferase activity"/>
    <property type="evidence" value="ECO:0007669"/>
    <property type="project" value="UniProtKB-KW"/>
</dbReference>
<dbReference type="GO" id="GO:0009247">
    <property type="term" value="P:glycolipid biosynthetic process"/>
    <property type="evidence" value="ECO:0007669"/>
    <property type="project" value="UniProtKB-ARBA"/>
</dbReference>
<evidence type="ECO:0000313" key="8">
    <source>
        <dbReference type="Proteomes" id="UP000219331"/>
    </source>
</evidence>
<proteinExistence type="predicted"/>
<gene>
    <name evidence="7" type="ORF">SAMN05421512_103385</name>
</gene>
<dbReference type="InterPro" id="IPR004960">
    <property type="entry name" value="LipA_acyltrans"/>
</dbReference>
<keyword evidence="2" id="KW-1003">Cell membrane</keyword>
<evidence type="ECO:0000256" key="2">
    <source>
        <dbReference type="ARBA" id="ARBA00022475"/>
    </source>
</evidence>
<keyword evidence="5" id="KW-0472">Membrane</keyword>
<keyword evidence="3" id="KW-0997">Cell inner membrane</keyword>
<keyword evidence="4 7" id="KW-0808">Transferase</keyword>
<dbReference type="Pfam" id="PF03279">
    <property type="entry name" value="Lip_A_acyltrans"/>
    <property type="match status" value="1"/>
</dbReference>
<dbReference type="STRING" id="538381.GCA_001696535_04496"/>
<dbReference type="PANTHER" id="PTHR30606">
    <property type="entry name" value="LIPID A BIOSYNTHESIS LAUROYL ACYLTRANSFERASE"/>
    <property type="match status" value="1"/>
</dbReference>
<evidence type="ECO:0000313" key="7">
    <source>
        <dbReference type="EMBL" id="SOC00863.1"/>
    </source>
</evidence>
<evidence type="ECO:0000256" key="5">
    <source>
        <dbReference type="ARBA" id="ARBA00023136"/>
    </source>
</evidence>
<comment type="subcellular location">
    <subcellularLocation>
        <location evidence="1">Cell inner membrane</location>
    </subcellularLocation>
</comment>
<evidence type="ECO:0000256" key="4">
    <source>
        <dbReference type="ARBA" id="ARBA00022679"/>
    </source>
</evidence>
<dbReference type="OrthoDB" id="7463125at2"/>
<keyword evidence="6" id="KW-0012">Acyltransferase</keyword>
<dbReference type="RefSeq" id="WP_097174418.1">
    <property type="nucleotide sequence ID" value="NZ_OBML01000003.1"/>
</dbReference>
<sequence length="329" mass="36848">MTAVRGRRRIPPVAFEETHAREVAGEPWRREPVLGPVKRAFHEALRRLPVGFGPRLGHALAPVVQHLERRRLFARRLAWTLARLHPRAPLTAAEHTAAVRRWWQGTGAIMAEYATIERLREAGRLEVVDPHGTLAGLPADAPVVFACVHLGPFELCFESVLNTFGREAVGTWQPEPSPTSNRILHDLRARYGLYVFPPGQRSARHLHKMVVGEGFDAILFVDEVRERQIHLPAFGRPLPERGNASVAIKLALKTGAPVVPIHVLRSGAARYRVHVGAPLDFQREGAPDSAMMAGIAALDRHFEPIIRQNLDQWYMLKEVRLPDFDPAKV</sequence>
<dbReference type="CDD" id="cd07984">
    <property type="entry name" value="LPLAT_LABLAT-like"/>
    <property type="match status" value="1"/>
</dbReference>
<evidence type="ECO:0000256" key="1">
    <source>
        <dbReference type="ARBA" id="ARBA00004533"/>
    </source>
</evidence>
<dbReference type="PANTHER" id="PTHR30606:SF10">
    <property type="entry name" value="PHOSPHATIDYLINOSITOL MANNOSIDE ACYLTRANSFERASE"/>
    <property type="match status" value="1"/>
</dbReference>
<evidence type="ECO:0000256" key="6">
    <source>
        <dbReference type="ARBA" id="ARBA00023315"/>
    </source>
</evidence>
<dbReference type="GO" id="GO:0005886">
    <property type="term" value="C:plasma membrane"/>
    <property type="evidence" value="ECO:0007669"/>
    <property type="project" value="UniProtKB-SubCell"/>
</dbReference>
<keyword evidence="8" id="KW-1185">Reference proteome</keyword>
<name>A0A285S2S4_9HYPH</name>
<evidence type="ECO:0000256" key="3">
    <source>
        <dbReference type="ARBA" id="ARBA00022519"/>
    </source>
</evidence>